<sequence>MPDSKELSSQSVCETAYSYSILPTGRPTSASIGLSTPKNSISRP</sequence>
<dbReference type="Proteomes" id="UP000019146">
    <property type="component" value="Chromosome 2"/>
</dbReference>
<dbReference type="KEGG" id="bcai:K788_0000420"/>
<dbReference type="EMBL" id="CP012747">
    <property type="protein sequence ID" value="ALL68540.1"/>
    <property type="molecule type" value="Genomic_DNA"/>
</dbReference>
<feature type="compositionally biased region" description="Polar residues" evidence="1">
    <location>
        <begin position="26"/>
        <end position="44"/>
    </location>
</feature>
<name>A0A0P0RIG1_9BURK</name>
<evidence type="ECO:0000313" key="2">
    <source>
        <dbReference type="EMBL" id="ALL68540.1"/>
    </source>
</evidence>
<reference evidence="2 3" key="1">
    <citation type="journal article" date="2014" name="Genome Announc.">
        <title>Draft Genome Sequence of the Haloacid-Degrading Burkholderia caribensis Strain MBA4.</title>
        <authorList>
            <person name="Pan Y."/>
            <person name="Kong K.F."/>
            <person name="Tsang J.S."/>
        </authorList>
    </citation>
    <scope>NUCLEOTIDE SEQUENCE [LARGE SCALE GENOMIC DNA]</scope>
    <source>
        <strain evidence="2 3">MBA4</strain>
    </source>
</reference>
<evidence type="ECO:0000313" key="3">
    <source>
        <dbReference type="Proteomes" id="UP000019146"/>
    </source>
</evidence>
<evidence type="ECO:0000256" key="1">
    <source>
        <dbReference type="SAM" id="MobiDB-lite"/>
    </source>
</evidence>
<feature type="region of interest" description="Disordered" evidence="1">
    <location>
        <begin position="23"/>
        <end position="44"/>
    </location>
</feature>
<dbReference type="AlphaFoldDB" id="A0A0P0RIG1"/>
<proteinExistence type="predicted"/>
<organism evidence="2 3">
    <name type="scientific">Paraburkholderia caribensis MBA4</name>
    <dbReference type="NCBI Taxonomy" id="1323664"/>
    <lineage>
        <taxon>Bacteria</taxon>
        <taxon>Pseudomonadati</taxon>
        <taxon>Pseudomonadota</taxon>
        <taxon>Betaproteobacteria</taxon>
        <taxon>Burkholderiales</taxon>
        <taxon>Burkholderiaceae</taxon>
        <taxon>Paraburkholderia</taxon>
    </lineage>
</organism>
<accession>A0A0P0RIG1</accession>
<protein>
    <submittedName>
        <fullName evidence="2">Uncharacterized protein</fullName>
    </submittedName>
</protein>
<gene>
    <name evidence="2" type="ORF">K788_0000420</name>
</gene>